<sequence length="36" mass="4337">MRKVICHLVLLIKFLSKKLIHLYWIDMTINVVLQIT</sequence>
<dbReference type="OrthoDB" id="2339717at2"/>
<dbReference type="EMBL" id="CP034465">
    <property type="protein sequence ID" value="AZP03378.1"/>
    <property type="molecule type" value="Genomic_DNA"/>
</dbReference>
<accession>A0A3Q9BKX5</accession>
<name>A0A3Q9BKX5_9LACT</name>
<evidence type="ECO:0000313" key="2">
    <source>
        <dbReference type="Proteomes" id="UP000273326"/>
    </source>
</evidence>
<dbReference type="KEGG" id="jeh:EJN90_01120"/>
<evidence type="ECO:0000313" key="1">
    <source>
        <dbReference type="EMBL" id="AZP03378.1"/>
    </source>
</evidence>
<reference evidence="2" key="1">
    <citation type="submission" date="2018-12" db="EMBL/GenBank/DDBJ databases">
        <title>Complete genome sequencing of Jeotgalibaca sp. H21T32.</title>
        <authorList>
            <person name="Bae J.-W."/>
            <person name="Lee S.-Y."/>
        </authorList>
    </citation>
    <scope>NUCLEOTIDE SEQUENCE [LARGE SCALE GENOMIC DNA]</scope>
    <source>
        <strain evidence="2">H21T32</strain>
    </source>
</reference>
<gene>
    <name evidence="1" type="ORF">EJN90_01120</name>
</gene>
<dbReference type="Proteomes" id="UP000273326">
    <property type="component" value="Chromosome"/>
</dbReference>
<protein>
    <submittedName>
        <fullName evidence="1">Uncharacterized protein</fullName>
    </submittedName>
</protein>
<keyword evidence="2" id="KW-1185">Reference proteome</keyword>
<dbReference type="AlphaFoldDB" id="A0A3Q9BKX5"/>
<organism evidence="1 2">
    <name type="scientific">Jeotgalibaca ciconiae</name>
    <dbReference type="NCBI Taxonomy" id="2496265"/>
    <lineage>
        <taxon>Bacteria</taxon>
        <taxon>Bacillati</taxon>
        <taxon>Bacillota</taxon>
        <taxon>Bacilli</taxon>
        <taxon>Lactobacillales</taxon>
        <taxon>Carnobacteriaceae</taxon>
        <taxon>Jeotgalibaca</taxon>
    </lineage>
</organism>
<proteinExistence type="predicted"/>